<proteinExistence type="evidence at transcript level"/>
<gene>
    <name evidence="1" type="primary">Pkd1l1-002</name>
</gene>
<accession>A0A6F9DPI6</accession>
<sequence>MIFMVCQLPLFPN</sequence>
<evidence type="ECO:0000313" key="1">
    <source>
        <dbReference type="EMBL" id="CAB3264908.1"/>
    </source>
</evidence>
<dbReference type="EMBL" id="LR789046">
    <property type="protein sequence ID" value="CAB3264908.1"/>
    <property type="molecule type" value="mRNA"/>
</dbReference>
<name>A0A6F9DPI6_9ASCI</name>
<protein>
    <submittedName>
        <fullName evidence="1">Polycystin-1</fullName>
    </submittedName>
</protein>
<reference evidence="1" key="1">
    <citation type="submission" date="2020-04" db="EMBL/GenBank/DDBJ databases">
        <authorList>
            <person name="Neveu A P."/>
        </authorList>
    </citation>
    <scope>NUCLEOTIDE SEQUENCE</scope>
    <source>
        <tissue evidence="1">Whole embryo</tissue>
    </source>
</reference>
<organism evidence="1">
    <name type="scientific">Phallusia mammillata</name>
    <dbReference type="NCBI Taxonomy" id="59560"/>
    <lineage>
        <taxon>Eukaryota</taxon>
        <taxon>Metazoa</taxon>
        <taxon>Chordata</taxon>
        <taxon>Tunicata</taxon>
        <taxon>Ascidiacea</taxon>
        <taxon>Phlebobranchia</taxon>
        <taxon>Ascidiidae</taxon>
        <taxon>Phallusia</taxon>
    </lineage>
</organism>